<reference evidence="3" key="1">
    <citation type="journal article" date="2021" name="PeerJ">
        <title>Extensive microbial diversity within the chicken gut microbiome revealed by metagenomics and culture.</title>
        <authorList>
            <person name="Gilroy R."/>
            <person name="Ravi A."/>
            <person name="Getino M."/>
            <person name="Pursley I."/>
            <person name="Horton D.L."/>
            <person name="Alikhan N.F."/>
            <person name="Baker D."/>
            <person name="Gharbi K."/>
            <person name="Hall N."/>
            <person name="Watson M."/>
            <person name="Adriaenssens E.M."/>
            <person name="Foster-Nyarko E."/>
            <person name="Jarju S."/>
            <person name="Secka A."/>
            <person name="Antonio M."/>
            <person name="Oren A."/>
            <person name="Chaudhuri R.R."/>
            <person name="La Ragione R."/>
            <person name="Hildebrand F."/>
            <person name="Pallen M.J."/>
        </authorList>
    </citation>
    <scope>NUCLEOTIDE SEQUENCE</scope>
    <source>
        <strain evidence="3">ChiHjej13B12-14962</strain>
    </source>
</reference>
<sequence length="255" mass="25781">MTTSLADRVVIVTGAGSGIGRATAQLAALRGAHVIIQDISEAGAYETVKIISDSGGAATASIGDASSQADIDATVKLAQQTGDLRGLVNNAGIMDNFAPAARTTDETWERVMRINVDSVFKYTRAVIPHLIENGGGSIVNLASAAGIRGAAAGAAYTASKHAVVGLTRNTAYVHAGDNIRTNAVAPGGVETNVMAAIDPSSYDAAAMEVTGPVHATAVRTAQPDELAQLIVFLLTDAASNVNGAIIPSDGGWSAA</sequence>
<dbReference type="InterPro" id="IPR020904">
    <property type="entry name" value="Sc_DH/Rdtase_CS"/>
</dbReference>
<dbReference type="EMBL" id="DYXC01000058">
    <property type="protein sequence ID" value="HJF14001.1"/>
    <property type="molecule type" value="Genomic_DNA"/>
</dbReference>
<dbReference type="InterPro" id="IPR051122">
    <property type="entry name" value="SDR_DHRS6-like"/>
</dbReference>
<accession>A0A921K7B8</accession>
<protein>
    <submittedName>
        <fullName evidence="3">SDR family oxidoreductase</fullName>
    </submittedName>
</protein>
<evidence type="ECO:0000313" key="4">
    <source>
        <dbReference type="Proteomes" id="UP000703315"/>
    </source>
</evidence>
<evidence type="ECO:0000256" key="1">
    <source>
        <dbReference type="ARBA" id="ARBA00006484"/>
    </source>
</evidence>
<organism evidence="3 4">
    <name type="scientific">Enteractinococcus helveticum</name>
    <dbReference type="NCBI Taxonomy" id="1837282"/>
    <lineage>
        <taxon>Bacteria</taxon>
        <taxon>Bacillati</taxon>
        <taxon>Actinomycetota</taxon>
        <taxon>Actinomycetes</taxon>
        <taxon>Micrococcales</taxon>
        <taxon>Micrococcaceae</taxon>
    </lineage>
</organism>
<dbReference type="SUPFAM" id="SSF51735">
    <property type="entry name" value="NAD(P)-binding Rossmann-fold domains"/>
    <property type="match status" value="1"/>
</dbReference>
<dbReference type="PROSITE" id="PS00061">
    <property type="entry name" value="ADH_SHORT"/>
    <property type="match status" value="1"/>
</dbReference>
<dbReference type="PRINTS" id="PR00080">
    <property type="entry name" value="SDRFAMILY"/>
</dbReference>
<dbReference type="PRINTS" id="PR00081">
    <property type="entry name" value="GDHRDH"/>
</dbReference>
<dbReference type="PANTHER" id="PTHR43477:SF1">
    <property type="entry name" value="DIHYDROANTICAPSIN 7-DEHYDROGENASE"/>
    <property type="match status" value="1"/>
</dbReference>
<dbReference type="FunFam" id="3.40.50.720:FF:000084">
    <property type="entry name" value="Short-chain dehydrogenase reductase"/>
    <property type="match status" value="1"/>
</dbReference>
<dbReference type="RefSeq" id="WP_303903381.1">
    <property type="nucleotide sequence ID" value="NZ_DYXC01000058.1"/>
</dbReference>
<dbReference type="AlphaFoldDB" id="A0A921K7B8"/>
<evidence type="ECO:0000256" key="2">
    <source>
        <dbReference type="ARBA" id="ARBA00023002"/>
    </source>
</evidence>
<dbReference type="GO" id="GO:0016491">
    <property type="term" value="F:oxidoreductase activity"/>
    <property type="evidence" value="ECO:0007669"/>
    <property type="project" value="UniProtKB-KW"/>
</dbReference>
<proteinExistence type="inferred from homology"/>
<dbReference type="Pfam" id="PF13561">
    <property type="entry name" value="adh_short_C2"/>
    <property type="match status" value="1"/>
</dbReference>
<dbReference type="CDD" id="cd05233">
    <property type="entry name" value="SDR_c"/>
    <property type="match status" value="1"/>
</dbReference>
<name>A0A921K7B8_9MICC</name>
<comment type="similarity">
    <text evidence="1">Belongs to the short-chain dehydrogenases/reductases (SDR) family.</text>
</comment>
<reference evidence="3" key="2">
    <citation type="submission" date="2021-09" db="EMBL/GenBank/DDBJ databases">
        <authorList>
            <person name="Gilroy R."/>
        </authorList>
    </citation>
    <scope>NUCLEOTIDE SEQUENCE</scope>
    <source>
        <strain evidence="3">ChiHjej13B12-14962</strain>
    </source>
</reference>
<dbReference type="Proteomes" id="UP000703315">
    <property type="component" value="Unassembled WGS sequence"/>
</dbReference>
<dbReference type="InterPro" id="IPR036291">
    <property type="entry name" value="NAD(P)-bd_dom_sf"/>
</dbReference>
<dbReference type="InterPro" id="IPR002347">
    <property type="entry name" value="SDR_fam"/>
</dbReference>
<gene>
    <name evidence="3" type="ORF">K8V32_04255</name>
</gene>
<dbReference type="PANTHER" id="PTHR43477">
    <property type="entry name" value="DIHYDROANTICAPSIN 7-DEHYDROGENASE"/>
    <property type="match status" value="1"/>
</dbReference>
<keyword evidence="2" id="KW-0560">Oxidoreductase</keyword>
<comment type="caution">
    <text evidence="3">The sequence shown here is derived from an EMBL/GenBank/DDBJ whole genome shotgun (WGS) entry which is preliminary data.</text>
</comment>
<evidence type="ECO:0000313" key="3">
    <source>
        <dbReference type="EMBL" id="HJF14001.1"/>
    </source>
</evidence>
<dbReference type="Gene3D" id="3.40.50.720">
    <property type="entry name" value="NAD(P)-binding Rossmann-like Domain"/>
    <property type="match status" value="1"/>
</dbReference>